<dbReference type="InterPro" id="IPR020449">
    <property type="entry name" value="Tscrpt_reg_AraC-type_HTH"/>
</dbReference>
<dbReference type="AlphaFoldDB" id="A0A7C9UXZ6"/>
<protein>
    <submittedName>
        <fullName evidence="5">AraC family transcriptional regulator</fullName>
    </submittedName>
</protein>
<evidence type="ECO:0000256" key="3">
    <source>
        <dbReference type="ARBA" id="ARBA00023163"/>
    </source>
</evidence>
<dbReference type="InterPro" id="IPR018060">
    <property type="entry name" value="HTH_AraC"/>
</dbReference>
<reference evidence="5 6" key="1">
    <citation type="submission" date="2020-02" db="EMBL/GenBank/DDBJ databases">
        <authorList>
            <person name="Dziuba M."/>
            <person name="Kuznetsov B."/>
            <person name="Mardanov A."/>
            <person name="Ravin N."/>
            <person name="Grouzdev D."/>
        </authorList>
    </citation>
    <scope>NUCLEOTIDE SEQUENCE [LARGE SCALE GENOMIC DNA]</scope>
    <source>
        <strain evidence="5 6">SpK</strain>
    </source>
</reference>
<dbReference type="PANTHER" id="PTHR47894">
    <property type="entry name" value="HTH-TYPE TRANSCRIPTIONAL REGULATOR GADX"/>
    <property type="match status" value="1"/>
</dbReference>
<proteinExistence type="predicted"/>
<evidence type="ECO:0000256" key="2">
    <source>
        <dbReference type="ARBA" id="ARBA00023125"/>
    </source>
</evidence>
<dbReference type="GO" id="GO:0005829">
    <property type="term" value="C:cytosol"/>
    <property type="evidence" value="ECO:0007669"/>
    <property type="project" value="TreeGrafter"/>
</dbReference>
<feature type="domain" description="HTH araC/xylS-type" evidence="4">
    <location>
        <begin position="231"/>
        <end position="333"/>
    </location>
</feature>
<comment type="caution">
    <text evidence="5">The sequence shown here is derived from an EMBL/GenBank/DDBJ whole genome shotgun (WGS) entry which is preliminary data.</text>
</comment>
<dbReference type="Proteomes" id="UP000480684">
    <property type="component" value="Unassembled WGS sequence"/>
</dbReference>
<keyword evidence="6" id="KW-1185">Reference proteome</keyword>
<dbReference type="PRINTS" id="PR00032">
    <property type="entry name" value="HTHARAC"/>
</dbReference>
<dbReference type="EMBL" id="JAAIYP010000026">
    <property type="protein sequence ID" value="NFV79234.1"/>
    <property type="molecule type" value="Genomic_DNA"/>
</dbReference>
<gene>
    <name evidence="5" type="ORF">G4223_03820</name>
</gene>
<evidence type="ECO:0000259" key="4">
    <source>
        <dbReference type="PROSITE" id="PS01124"/>
    </source>
</evidence>
<keyword evidence="3" id="KW-0804">Transcription</keyword>
<accession>A0A7C9UXZ6</accession>
<evidence type="ECO:0000256" key="1">
    <source>
        <dbReference type="ARBA" id="ARBA00023015"/>
    </source>
</evidence>
<dbReference type="SUPFAM" id="SSF46689">
    <property type="entry name" value="Homeodomain-like"/>
    <property type="match status" value="1"/>
</dbReference>
<dbReference type="InterPro" id="IPR009057">
    <property type="entry name" value="Homeodomain-like_sf"/>
</dbReference>
<dbReference type="InterPro" id="IPR032687">
    <property type="entry name" value="AraC-type_N"/>
</dbReference>
<dbReference type="Pfam" id="PF12833">
    <property type="entry name" value="HTH_18"/>
    <property type="match status" value="1"/>
</dbReference>
<dbReference type="PANTHER" id="PTHR47894:SF1">
    <property type="entry name" value="HTH-TYPE TRANSCRIPTIONAL REGULATOR VQSM"/>
    <property type="match status" value="1"/>
</dbReference>
<evidence type="ECO:0000313" key="6">
    <source>
        <dbReference type="Proteomes" id="UP000480684"/>
    </source>
</evidence>
<name>A0A7C9UXZ6_9PROT</name>
<dbReference type="Gene3D" id="1.10.10.60">
    <property type="entry name" value="Homeodomain-like"/>
    <property type="match status" value="1"/>
</dbReference>
<dbReference type="GO" id="GO:0000976">
    <property type="term" value="F:transcription cis-regulatory region binding"/>
    <property type="evidence" value="ECO:0007669"/>
    <property type="project" value="TreeGrafter"/>
</dbReference>
<dbReference type="SMART" id="SM00342">
    <property type="entry name" value="HTH_ARAC"/>
    <property type="match status" value="1"/>
</dbReference>
<dbReference type="RefSeq" id="WP_163675240.1">
    <property type="nucleotide sequence ID" value="NZ_JAAIYP010000026.1"/>
</dbReference>
<keyword evidence="1" id="KW-0805">Transcription regulation</keyword>
<keyword evidence="2" id="KW-0238">DNA-binding</keyword>
<dbReference type="GO" id="GO:0003700">
    <property type="term" value="F:DNA-binding transcription factor activity"/>
    <property type="evidence" value="ECO:0007669"/>
    <property type="project" value="InterPro"/>
</dbReference>
<dbReference type="PROSITE" id="PS01124">
    <property type="entry name" value="HTH_ARAC_FAMILY_2"/>
    <property type="match status" value="1"/>
</dbReference>
<evidence type="ECO:0000313" key="5">
    <source>
        <dbReference type="EMBL" id="NFV79234.1"/>
    </source>
</evidence>
<sequence length="342" mass="38670">MEKGTISILFVEAVLDGLRRKGFDSDELLEQIGLSPSLLNLPHARVSSDAYTMLLRLIAQVLDDEFFGQDSRRMKVGSFAMMCHAVVHCRTLERALKRVLRFFDLALDDLRGTLCRDGDGMALLTLKDAEGVVPHVFAHETYLMFVHRLACWLVNRRIPLQWAAFRYAEPPQALSEYPLMFTSELSFGQDHTAVAFDVKYLDLPVVRTAQSLKEFLSVAPENLLVQYKDSNSLASQIQRRLRDLPPADWPGFDQIADDMRTSASTLRRRMEAEGQSYQAIKDHLRRDMAITLLSDSTMSVMDIAAELGFAETSAFHRAFKKWTGANPGEYRRSVCVPAKAAF</sequence>
<dbReference type="Pfam" id="PF12625">
    <property type="entry name" value="Arabinose_bd"/>
    <property type="match status" value="1"/>
</dbReference>
<organism evidence="5 6">
    <name type="scientific">Magnetospirillum aberrantis SpK</name>
    <dbReference type="NCBI Taxonomy" id="908842"/>
    <lineage>
        <taxon>Bacteria</taxon>
        <taxon>Pseudomonadati</taxon>
        <taxon>Pseudomonadota</taxon>
        <taxon>Alphaproteobacteria</taxon>
        <taxon>Rhodospirillales</taxon>
        <taxon>Rhodospirillaceae</taxon>
        <taxon>Magnetospirillum</taxon>
    </lineage>
</organism>